<proteinExistence type="predicted"/>
<gene>
    <name evidence="1" type="ORF">CINCED_3A021514</name>
</gene>
<dbReference type="Proteomes" id="UP000325440">
    <property type="component" value="Unassembled WGS sequence"/>
</dbReference>
<evidence type="ECO:0000313" key="2">
    <source>
        <dbReference type="Proteomes" id="UP000325440"/>
    </source>
</evidence>
<keyword evidence="2" id="KW-1185">Reference proteome</keyword>
<name>A0A5E4NL70_9HEMI</name>
<dbReference type="AlphaFoldDB" id="A0A5E4NL70"/>
<dbReference type="EMBL" id="CABPRJ010002410">
    <property type="protein sequence ID" value="VVC45692.1"/>
    <property type="molecule type" value="Genomic_DNA"/>
</dbReference>
<organism evidence="1 2">
    <name type="scientific">Cinara cedri</name>
    <dbReference type="NCBI Taxonomy" id="506608"/>
    <lineage>
        <taxon>Eukaryota</taxon>
        <taxon>Metazoa</taxon>
        <taxon>Ecdysozoa</taxon>
        <taxon>Arthropoda</taxon>
        <taxon>Hexapoda</taxon>
        <taxon>Insecta</taxon>
        <taxon>Pterygota</taxon>
        <taxon>Neoptera</taxon>
        <taxon>Paraneoptera</taxon>
        <taxon>Hemiptera</taxon>
        <taxon>Sternorrhyncha</taxon>
        <taxon>Aphidomorpha</taxon>
        <taxon>Aphidoidea</taxon>
        <taxon>Aphididae</taxon>
        <taxon>Lachninae</taxon>
        <taxon>Cinara</taxon>
    </lineage>
</organism>
<dbReference type="OrthoDB" id="6538161at2759"/>
<reference evidence="1 2" key="1">
    <citation type="submission" date="2019-08" db="EMBL/GenBank/DDBJ databases">
        <authorList>
            <person name="Alioto T."/>
            <person name="Alioto T."/>
            <person name="Gomez Garrido J."/>
        </authorList>
    </citation>
    <scope>NUCLEOTIDE SEQUENCE [LARGE SCALE GENOMIC DNA]</scope>
</reference>
<protein>
    <submittedName>
        <fullName evidence="1">Uncharacterized protein</fullName>
    </submittedName>
</protein>
<accession>A0A5E4NL70</accession>
<sequence length="182" mass="20843">MSFNHKSADNGQKIGILFSQYFSSVYKDTALTNNNFQSNIVQSIGSLNSHHIELLEDLGILFDSKLLFNDRVSAIKNKALSVFVRSLLEYAPIIWNHNNVGHNDQLDKVQNKALRFLCHTCNIQRTPHSGYDNILKLLNLESLNVRRHLSYSTFLTKLLNNEIDDSFLLSQLNFKVKKPPHS</sequence>
<evidence type="ECO:0000313" key="1">
    <source>
        <dbReference type="EMBL" id="VVC45692.1"/>
    </source>
</evidence>